<evidence type="ECO:0000313" key="2">
    <source>
        <dbReference type="EMBL" id="CAB4139941.1"/>
    </source>
</evidence>
<proteinExistence type="predicted"/>
<evidence type="ECO:0000256" key="1">
    <source>
        <dbReference type="SAM" id="MobiDB-lite"/>
    </source>
</evidence>
<feature type="region of interest" description="Disordered" evidence="1">
    <location>
        <begin position="1"/>
        <end position="35"/>
    </location>
</feature>
<accession>A0A6J5M111</accession>
<protein>
    <submittedName>
        <fullName evidence="2">Uncharacterized protein</fullName>
    </submittedName>
</protein>
<evidence type="ECO:0000313" key="3">
    <source>
        <dbReference type="EMBL" id="CAB4156888.1"/>
    </source>
</evidence>
<feature type="compositionally biased region" description="Low complexity" evidence="1">
    <location>
        <begin position="19"/>
        <end position="29"/>
    </location>
</feature>
<gene>
    <name evidence="2" type="ORF">UFOVP356_35</name>
    <name evidence="3" type="ORF">UFOVP676_15</name>
</gene>
<dbReference type="EMBL" id="LR796646">
    <property type="protein sequence ID" value="CAB4156888.1"/>
    <property type="molecule type" value="Genomic_DNA"/>
</dbReference>
<feature type="compositionally biased region" description="Acidic residues" evidence="1">
    <location>
        <begin position="1"/>
        <end position="18"/>
    </location>
</feature>
<sequence length="256" mass="28842">MIIDPEVDAVSDETEVPEEQQPQLEQTIESADDVEVPEKYRGKNLADIVKMHQEAEKLIGKQAQEVGEVRKLADELIKQNLGKNQPVVEEAPEVDFFEDPRKAVSATVDRHPDIIAAKQATMEFKKMQVQQKLGQEHPDYVQVAQDPEFAAWVKSSPVRLGLWAKADAEFDYDSANELLSTYKELRTVRQKQVSTSNEKARQTSLKAAAVDTGGSGESSKRIYRRADLIRLKMNDPARYEALDAEIMQAYAEGRVK</sequence>
<feature type="compositionally biased region" description="Polar residues" evidence="1">
    <location>
        <begin position="191"/>
        <end position="205"/>
    </location>
</feature>
<name>A0A6J5M111_9CAUD</name>
<feature type="region of interest" description="Disordered" evidence="1">
    <location>
        <begin position="191"/>
        <end position="218"/>
    </location>
</feature>
<reference evidence="2" key="1">
    <citation type="submission" date="2020-04" db="EMBL/GenBank/DDBJ databases">
        <authorList>
            <person name="Chiriac C."/>
            <person name="Salcher M."/>
            <person name="Ghai R."/>
            <person name="Kavagutti S V."/>
        </authorList>
    </citation>
    <scope>NUCLEOTIDE SEQUENCE</scope>
</reference>
<organism evidence="2">
    <name type="scientific">uncultured Caudovirales phage</name>
    <dbReference type="NCBI Taxonomy" id="2100421"/>
    <lineage>
        <taxon>Viruses</taxon>
        <taxon>Duplodnaviria</taxon>
        <taxon>Heunggongvirae</taxon>
        <taxon>Uroviricota</taxon>
        <taxon>Caudoviricetes</taxon>
        <taxon>Peduoviridae</taxon>
        <taxon>Maltschvirus</taxon>
        <taxon>Maltschvirus maltsch</taxon>
    </lineage>
</organism>
<dbReference type="EMBL" id="LR796369">
    <property type="protein sequence ID" value="CAB4139941.1"/>
    <property type="molecule type" value="Genomic_DNA"/>
</dbReference>